<protein>
    <submittedName>
        <fullName evidence="3">Uncharacterized protein</fullName>
    </submittedName>
</protein>
<gene>
    <name evidence="3" type="ORF">BpHYR1_000565</name>
</gene>
<evidence type="ECO:0000256" key="2">
    <source>
        <dbReference type="SAM" id="SignalP"/>
    </source>
</evidence>
<dbReference type="AlphaFoldDB" id="A0A3M7T422"/>
<keyword evidence="1" id="KW-0472">Membrane</keyword>
<reference evidence="3 4" key="1">
    <citation type="journal article" date="2018" name="Sci. Rep.">
        <title>Genomic signatures of local adaptation to the degree of environmental predictability in rotifers.</title>
        <authorList>
            <person name="Franch-Gras L."/>
            <person name="Hahn C."/>
            <person name="Garcia-Roger E.M."/>
            <person name="Carmona M.J."/>
            <person name="Serra M."/>
            <person name="Gomez A."/>
        </authorList>
    </citation>
    <scope>NUCLEOTIDE SEQUENCE [LARGE SCALE GENOMIC DNA]</scope>
    <source>
        <strain evidence="3">HYR1</strain>
    </source>
</reference>
<sequence length="131" mass="15111">MFSRFQMITMGFVFAVFMLECTAAIRCYRCKGSDECDFSKREIFIDNCTWATKCWGARIGDNFIRSCADDRCDIQIGLGGYIESKCCYDDLCNDDAFFFPNTGSNKFAFKFEIFLILAIIGLVLIKRYIIH</sequence>
<accession>A0A3M7T422</accession>
<name>A0A3M7T422_BRAPC</name>
<feature type="chain" id="PRO_5018327752" evidence="2">
    <location>
        <begin position="25"/>
        <end position="131"/>
    </location>
</feature>
<keyword evidence="2" id="KW-0732">Signal</keyword>
<proteinExistence type="predicted"/>
<evidence type="ECO:0000256" key="1">
    <source>
        <dbReference type="SAM" id="Phobius"/>
    </source>
</evidence>
<keyword evidence="1" id="KW-1133">Transmembrane helix</keyword>
<evidence type="ECO:0000313" key="3">
    <source>
        <dbReference type="EMBL" id="RNA42803.1"/>
    </source>
</evidence>
<keyword evidence="4" id="KW-1185">Reference proteome</keyword>
<evidence type="ECO:0000313" key="4">
    <source>
        <dbReference type="Proteomes" id="UP000276133"/>
    </source>
</evidence>
<feature type="transmembrane region" description="Helical" evidence="1">
    <location>
        <begin position="107"/>
        <end position="125"/>
    </location>
</feature>
<feature type="signal peptide" evidence="2">
    <location>
        <begin position="1"/>
        <end position="24"/>
    </location>
</feature>
<comment type="caution">
    <text evidence="3">The sequence shown here is derived from an EMBL/GenBank/DDBJ whole genome shotgun (WGS) entry which is preliminary data.</text>
</comment>
<keyword evidence="1" id="KW-0812">Transmembrane</keyword>
<dbReference type="OrthoDB" id="10298775at2759"/>
<dbReference type="EMBL" id="REGN01000317">
    <property type="protein sequence ID" value="RNA42803.1"/>
    <property type="molecule type" value="Genomic_DNA"/>
</dbReference>
<dbReference type="Proteomes" id="UP000276133">
    <property type="component" value="Unassembled WGS sequence"/>
</dbReference>
<organism evidence="3 4">
    <name type="scientific">Brachionus plicatilis</name>
    <name type="common">Marine rotifer</name>
    <name type="synonym">Brachionus muelleri</name>
    <dbReference type="NCBI Taxonomy" id="10195"/>
    <lineage>
        <taxon>Eukaryota</taxon>
        <taxon>Metazoa</taxon>
        <taxon>Spiralia</taxon>
        <taxon>Gnathifera</taxon>
        <taxon>Rotifera</taxon>
        <taxon>Eurotatoria</taxon>
        <taxon>Monogononta</taxon>
        <taxon>Pseudotrocha</taxon>
        <taxon>Ploima</taxon>
        <taxon>Brachionidae</taxon>
        <taxon>Brachionus</taxon>
    </lineage>
</organism>